<sequence length="229" mass="23778">MSITTTKLTRWAGLCAVAAGLLFIGVQINHPHLDAAFVTTTEWTVRQSLKVLMSVLSLVGITGMYLRQVKQTGVLGLIGYTVFGVGYLIMMSVEVIGLVVLPALANSAPGYVNDVLAAATGGHPAGDIGLMQPLSVVSGLTYLAGGLLFGIALFRANVLARWAAAVLAGGTVATIAIPLLPQINERLFAVPTGVALIGLGYSLWRDQRAAAGPDQLNFTGAPLNPADVK</sequence>
<accession>A0ABP5LBM3</accession>
<evidence type="ECO:0000313" key="2">
    <source>
        <dbReference type="EMBL" id="GAA2143672.1"/>
    </source>
</evidence>
<keyword evidence="1" id="KW-0812">Transmembrane</keyword>
<dbReference type="EMBL" id="BAAAQB010000041">
    <property type="protein sequence ID" value="GAA2143672.1"/>
    <property type="molecule type" value="Genomic_DNA"/>
</dbReference>
<feature type="transmembrane region" description="Helical" evidence="1">
    <location>
        <begin position="78"/>
        <end position="105"/>
    </location>
</feature>
<feature type="transmembrane region" description="Helical" evidence="1">
    <location>
        <begin position="48"/>
        <end position="66"/>
    </location>
</feature>
<proteinExistence type="predicted"/>
<feature type="transmembrane region" description="Helical" evidence="1">
    <location>
        <begin position="12"/>
        <end position="28"/>
    </location>
</feature>
<reference evidence="3" key="1">
    <citation type="journal article" date="2019" name="Int. J. Syst. Evol. Microbiol.">
        <title>The Global Catalogue of Microorganisms (GCM) 10K type strain sequencing project: providing services to taxonomists for standard genome sequencing and annotation.</title>
        <authorList>
            <consortium name="The Broad Institute Genomics Platform"/>
            <consortium name="The Broad Institute Genome Sequencing Center for Infectious Disease"/>
            <person name="Wu L."/>
            <person name="Ma J."/>
        </authorList>
    </citation>
    <scope>NUCLEOTIDE SEQUENCE [LARGE SCALE GENOMIC DNA]</scope>
    <source>
        <strain evidence="3">JCM 15921</strain>
    </source>
</reference>
<keyword evidence="1" id="KW-0472">Membrane</keyword>
<feature type="transmembrane region" description="Helical" evidence="1">
    <location>
        <begin position="161"/>
        <end position="180"/>
    </location>
</feature>
<organism evidence="2 3">
    <name type="scientific">Arthrobacter humicola</name>
    <dbReference type="NCBI Taxonomy" id="409291"/>
    <lineage>
        <taxon>Bacteria</taxon>
        <taxon>Bacillati</taxon>
        <taxon>Actinomycetota</taxon>
        <taxon>Actinomycetes</taxon>
        <taxon>Micrococcales</taxon>
        <taxon>Micrococcaceae</taxon>
        <taxon>Arthrobacter</taxon>
    </lineage>
</organism>
<evidence type="ECO:0000256" key="1">
    <source>
        <dbReference type="SAM" id="Phobius"/>
    </source>
</evidence>
<feature type="transmembrane region" description="Helical" evidence="1">
    <location>
        <begin position="186"/>
        <end position="204"/>
    </location>
</feature>
<dbReference type="Proteomes" id="UP001500102">
    <property type="component" value="Unassembled WGS sequence"/>
</dbReference>
<dbReference type="RefSeq" id="WP_344367615.1">
    <property type="nucleotide sequence ID" value="NZ_BAAAQB010000041.1"/>
</dbReference>
<feature type="transmembrane region" description="Helical" evidence="1">
    <location>
        <begin position="134"/>
        <end position="154"/>
    </location>
</feature>
<protein>
    <recommendedName>
        <fullName evidence="4">DUF4386 domain-containing protein</fullName>
    </recommendedName>
</protein>
<evidence type="ECO:0000313" key="3">
    <source>
        <dbReference type="Proteomes" id="UP001500102"/>
    </source>
</evidence>
<keyword evidence="1" id="KW-1133">Transmembrane helix</keyword>
<evidence type="ECO:0008006" key="4">
    <source>
        <dbReference type="Google" id="ProtNLM"/>
    </source>
</evidence>
<keyword evidence="3" id="KW-1185">Reference proteome</keyword>
<name>A0ABP5LBM3_9MICC</name>
<gene>
    <name evidence="2" type="ORF">GCM10009825_34280</name>
</gene>
<comment type="caution">
    <text evidence="2">The sequence shown here is derived from an EMBL/GenBank/DDBJ whole genome shotgun (WGS) entry which is preliminary data.</text>
</comment>